<dbReference type="Pfam" id="PF00392">
    <property type="entry name" value="GntR"/>
    <property type="match status" value="1"/>
</dbReference>
<dbReference type="OrthoDB" id="9810548at2"/>
<sequence>MAYDKDTIRTLVIDGVRTGKYPPGARVKISELAGLARMSPIPVRETLAQLVGEGFLAELRGVGFLVPRRHAYELEQIYRLRGLLAVAAVPLLLARKSFGSDMMPVDAPLWDWFVAEAQDSAIATAWLQTDRALLPYRRYEPQLPVDGDLVRNFSIAMGTRDARRLRTLARRSHDALARAAPLIVRRAEAKEYGEYILNIDASNRS</sequence>
<evidence type="ECO:0000313" key="6">
    <source>
        <dbReference type="Proteomes" id="UP000189818"/>
    </source>
</evidence>
<evidence type="ECO:0000256" key="3">
    <source>
        <dbReference type="ARBA" id="ARBA00023163"/>
    </source>
</evidence>
<dbReference type="InterPro" id="IPR036388">
    <property type="entry name" value="WH-like_DNA-bd_sf"/>
</dbReference>
<evidence type="ECO:0000313" key="5">
    <source>
        <dbReference type="EMBL" id="SKC02687.1"/>
    </source>
</evidence>
<accession>A0A1T5G2T9</accession>
<dbReference type="InterPro" id="IPR036390">
    <property type="entry name" value="WH_DNA-bd_sf"/>
</dbReference>
<gene>
    <name evidence="5" type="ORF">SAMN06295920_111198</name>
</gene>
<dbReference type="STRING" id="439228.SAMN06295920_111198"/>
<dbReference type="Gene3D" id="1.10.10.10">
    <property type="entry name" value="Winged helix-like DNA-binding domain superfamily/Winged helix DNA-binding domain"/>
    <property type="match status" value="1"/>
</dbReference>
<dbReference type="GO" id="GO:0003700">
    <property type="term" value="F:DNA-binding transcription factor activity"/>
    <property type="evidence" value="ECO:0007669"/>
    <property type="project" value="InterPro"/>
</dbReference>
<evidence type="ECO:0000256" key="2">
    <source>
        <dbReference type="ARBA" id="ARBA00023125"/>
    </source>
</evidence>
<evidence type="ECO:0000259" key="4">
    <source>
        <dbReference type="PROSITE" id="PS50949"/>
    </source>
</evidence>
<dbReference type="EMBL" id="FUYM01000011">
    <property type="protein sequence ID" value="SKC02687.1"/>
    <property type="molecule type" value="Genomic_DNA"/>
</dbReference>
<dbReference type="SUPFAM" id="SSF46785">
    <property type="entry name" value="Winged helix' DNA-binding domain"/>
    <property type="match status" value="1"/>
</dbReference>
<dbReference type="InterPro" id="IPR000524">
    <property type="entry name" value="Tscrpt_reg_HTH_GntR"/>
</dbReference>
<evidence type="ECO:0000256" key="1">
    <source>
        <dbReference type="ARBA" id="ARBA00023015"/>
    </source>
</evidence>
<dbReference type="SMART" id="SM00345">
    <property type="entry name" value="HTH_GNTR"/>
    <property type="match status" value="1"/>
</dbReference>
<dbReference type="Proteomes" id="UP000189818">
    <property type="component" value="Unassembled WGS sequence"/>
</dbReference>
<keyword evidence="6" id="KW-1185">Reference proteome</keyword>
<keyword evidence="1" id="KW-0805">Transcription regulation</keyword>
<keyword evidence="3" id="KW-0804">Transcription</keyword>
<name>A0A1T5G2T9_9SPHN</name>
<protein>
    <submittedName>
        <fullName evidence="5">Regulatory protein, gntR family</fullName>
    </submittedName>
</protein>
<reference evidence="6" key="1">
    <citation type="submission" date="2017-02" db="EMBL/GenBank/DDBJ databases">
        <authorList>
            <person name="Varghese N."/>
            <person name="Submissions S."/>
        </authorList>
    </citation>
    <scope>NUCLEOTIDE SEQUENCE [LARGE SCALE GENOMIC DNA]</scope>
    <source>
        <strain evidence="6">UM2</strain>
    </source>
</reference>
<dbReference type="RefSeq" id="WP_079650196.1">
    <property type="nucleotide sequence ID" value="NZ_FUYM01000011.1"/>
</dbReference>
<organism evidence="5 6">
    <name type="scientific">Rhizorhabdus histidinilytica</name>
    <dbReference type="NCBI Taxonomy" id="439228"/>
    <lineage>
        <taxon>Bacteria</taxon>
        <taxon>Pseudomonadati</taxon>
        <taxon>Pseudomonadota</taxon>
        <taxon>Alphaproteobacteria</taxon>
        <taxon>Sphingomonadales</taxon>
        <taxon>Sphingomonadaceae</taxon>
        <taxon>Rhizorhabdus</taxon>
    </lineage>
</organism>
<dbReference type="PROSITE" id="PS50949">
    <property type="entry name" value="HTH_GNTR"/>
    <property type="match status" value="1"/>
</dbReference>
<proteinExistence type="predicted"/>
<keyword evidence="2" id="KW-0238">DNA-binding</keyword>
<feature type="domain" description="HTH gntR-type" evidence="4">
    <location>
        <begin position="2"/>
        <end position="69"/>
    </location>
</feature>
<dbReference type="GO" id="GO:0003677">
    <property type="term" value="F:DNA binding"/>
    <property type="evidence" value="ECO:0007669"/>
    <property type="project" value="UniProtKB-KW"/>
</dbReference>
<dbReference type="AlphaFoldDB" id="A0A1T5G2T9"/>